<dbReference type="Proteomes" id="UP000529946">
    <property type="component" value="Unassembled WGS sequence"/>
</dbReference>
<evidence type="ECO:0000313" key="3">
    <source>
        <dbReference type="Proteomes" id="UP000529946"/>
    </source>
</evidence>
<comment type="caution">
    <text evidence="2">The sequence shown here is derived from an EMBL/GenBank/DDBJ whole genome shotgun (WGS) entry which is preliminary data.</text>
</comment>
<keyword evidence="3" id="KW-1185">Reference proteome</keyword>
<name>A0A7W6JB55_9CAUL</name>
<dbReference type="AlphaFoldDB" id="A0A7W6JB55"/>
<protein>
    <submittedName>
        <fullName evidence="2">Uncharacterized protein</fullName>
    </submittedName>
</protein>
<evidence type="ECO:0000313" key="2">
    <source>
        <dbReference type="EMBL" id="MBB4081854.1"/>
    </source>
</evidence>
<keyword evidence="1" id="KW-1133">Transmembrane helix</keyword>
<proteinExistence type="predicted"/>
<feature type="transmembrane region" description="Helical" evidence="1">
    <location>
        <begin position="37"/>
        <end position="53"/>
    </location>
</feature>
<sequence>MSETNRNGWAFGGGIALVAVISLLIVWTTIVRDDGSAAGYFMLILAAGVGSFATRFQPAGMARTMAGVAGMQAALGLLTATAPSTANLDGGPVQVLIFAGVFVLLWLTAAALFYVAGRSIAQPWSSRV</sequence>
<dbReference type="RefSeq" id="WP_183202941.1">
    <property type="nucleotide sequence ID" value="NZ_BAAAER010000004.1"/>
</dbReference>
<organism evidence="2 3">
    <name type="scientific">Brevundimonas lenta</name>
    <dbReference type="NCBI Taxonomy" id="424796"/>
    <lineage>
        <taxon>Bacteria</taxon>
        <taxon>Pseudomonadati</taxon>
        <taxon>Pseudomonadota</taxon>
        <taxon>Alphaproteobacteria</taxon>
        <taxon>Caulobacterales</taxon>
        <taxon>Caulobacteraceae</taxon>
        <taxon>Brevundimonas</taxon>
    </lineage>
</organism>
<gene>
    <name evidence="2" type="ORF">GGR12_000693</name>
</gene>
<keyword evidence="1" id="KW-0812">Transmembrane</keyword>
<reference evidence="2 3" key="1">
    <citation type="submission" date="2020-08" db="EMBL/GenBank/DDBJ databases">
        <title>Genomic Encyclopedia of Type Strains, Phase IV (KMG-IV): sequencing the most valuable type-strain genomes for metagenomic binning, comparative biology and taxonomic classification.</title>
        <authorList>
            <person name="Goeker M."/>
        </authorList>
    </citation>
    <scope>NUCLEOTIDE SEQUENCE [LARGE SCALE GENOMIC DNA]</scope>
    <source>
        <strain evidence="2 3">DSM 23960</strain>
    </source>
</reference>
<feature type="transmembrane region" description="Helical" evidence="1">
    <location>
        <begin position="65"/>
        <end position="83"/>
    </location>
</feature>
<feature type="transmembrane region" description="Helical" evidence="1">
    <location>
        <begin position="95"/>
        <end position="117"/>
    </location>
</feature>
<dbReference type="EMBL" id="JACIDM010000001">
    <property type="protein sequence ID" value="MBB4081854.1"/>
    <property type="molecule type" value="Genomic_DNA"/>
</dbReference>
<keyword evidence="1" id="KW-0472">Membrane</keyword>
<evidence type="ECO:0000256" key="1">
    <source>
        <dbReference type="SAM" id="Phobius"/>
    </source>
</evidence>
<feature type="transmembrane region" description="Helical" evidence="1">
    <location>
        <begin position="9"/>
        <end position="31"/>
    </location>
</feature>
<accession>A0A7W6JB55</accession>